<name>A0ABW7NDH6_9BACT</name>
<dbReference type="InterPro" id="IPR018060">
    <property type="entry name" value="HTH_AraC"/>
</dbReference>
<evidence type="ECO:0000256" key="2">
    <source>
        <dbReference type="ARBA" id="ARBA00023125"/>
    </source>
</evidence>
<keyword evidence="1" id="KW-0805">Transcription regulation</keyword>
<dbReference type="Gene3D" id="1.10.10.60">
    <property type="entry name" value="Homeodomain-like"/>
    <property type="match status" value="1"/>
</dbReference>
<reference evidence="5 6" key="1">
    <citation type="journal article" date="2013" name="Int. J. Syst. Evol. Microbiol.">
        <title>Marinoscillum luteum sp. nov., isolated from marine sediment.</title>
        <authorList>
            <person name="Cha I.T."/>
            <person name="Park S.J."/>
            <person name="Kim S.J."/>
            <person name="Kim J.G."/>
            <person name="Jung M.Y."/>
            <person name="Shin K.S."/>
            <person name="Kwon K.K."/>
            <person name="Yang S.H."/>
            <person name="Seo Y.S."/>
            <person name="Rhee S.K."/>
        </authorList>
    </citation>
    <scope>NUCLEOTIDE SEQUENCE [LARGE SCALE GENOMIC DNA]</scope>
    <source>
        <strain evidence="5 6">KCTC 23939</strain>
    </source>
</reference>
<feature type="domain" description="HTH araC/xylS-type" evidence="4">
    <location>
        <begin position="102"/>
        <end position="181"/>
    </location>
</feature>
<evidence type="ECO:0000256" key="3">
    <source>
        <dbReference type="ARBA" id="ARBA00023163"/>
    </source>
</evidence>
<keyword evidence="2" id="KW-0238">DNA-binding</keyword>
<sequence>MTLEIPQLHIKNMVCPRCVMVVRQAFEQIGVEPLSVDLGEVKLKKELSGDELKQLDDLLAKNGFERIDDRKVQLLEKIKTLVIDTIHHRDPYDTNIQWSAYLSDQLHYDYNYLSSLFSGMAGITLEQYIIRQKMEKVKEFLFYDELSVKEIAYKMGFSSVAHLSNQFKKIIGLSPTEFKKSIQHTQSRKSLDQII</sequence>
<dbReference type="PANTHER" id="PTHR43280:SF31">
    <property type="entry name" value="TRANSCRIPTIONAL REGULATORY PROTEIN"/>
    <property type="match status" value="1"/>
</dbReference>
<dbReference type="Proteomes" id="UP001610063">
    <property type="component" value="Unassembled WGS sequence"/>
</dbReference>
<evidence type="ECO:0000313" key="5">
    <source>
        <dbReference type="EMBL" id="MFH6985589.1"/>
    </source>
</evidence>
<keyword evidence="6" id="KW-1185">Reference proteome</keyword>
<accession>A0ABW7NDH6</accession>
<evidence type="ECO:0000313" key="6">
    <source>
        <dbReference type="Proteomes" id="UP001610063"/>
    </source>
</evidence>
<comment type="caution">
    <text evidence="5">The sequence shown here is derived from an EMBL/GenBank/DDBJ whole genome shotgun (WGS) entry which is preliminary data.</text>
</comment>
<dbReference type="PROSITE" id="PS00041">
    <property type="entry name" value="HTH_ARAC_FAMILY_1"/>
    <property type="match status" value="1"/>
</dbReference>
<dbReference type="PROSITE" id="PS01124">
    <property type="entry name" value="HTH_ARAC_FAMILY_2"/>
    <property type="match status" value="1"/>
</dbReference>
<organism evidence="5 6">
    <name type="scientific">Marinoscillum luteum</name>
    <dbReference type="NCBI Taxonomy" id="861051"/>
    <lineage>
        <taxon>Bacteria</taxon>
        <taxon>Pseudomonadati</taxon>
        <taxon>Bacteroidota</taxon>
        <taxon>Cytophagia</taxon>
        <taxon>Cytophagales</taxon>
        <taxon>Reichenbachiellaceae</taxon>
        <taxon>Marinoscillum</taxon>
    </lineage>
</organism>
<gene>
    <name evidence="5" type="ORF">ACHKAR_19210</name>
</gene>
<dbReference type="InterPro" id="IPR018062">
    <property type="entry name" value="HTH_AraC-typ_CS"/>
</dbReference>
<dbReference type="Pfam" id="PF12833">
    <property type="entry name" value="HTH_18"/>
    <property type="match status" value="1"/>
</dbReference>
<dbReference type="RefSeq" id="WP_395419011.1">
    <property type="nucleotide sequence ID" value="NZ_JBIPKE010000020.1"/>
</dbReference>
<keyword evidence="3" id="KW-0804">Transcription</keyword>
<dbReference type="SUPFAM" id="SSF46689">
    <property type="entry name" value="Homeodomain-like"/>
    <property type="match status" value="1"/>
</dbReference>
<proteinExistence type="predicted"/>
<dbReference type="Gene3D" id="3.30.70.100">
    <property type="match status" value="1"/>
</dbReference>
<dbReference type="PANTHER" id="PTHR43280">
    <property type="entry name" value="ARAC-FAMILY TRANSCRIPTIONAL REGULATOR"/>
    <property type="match status" value="1"/>
</dbReference>
<dbReference type="EMBL" id="JBIPKE010000020">
    <property type="protein sequence ID" value="MFH6985589.1"/>
    <property type="molecule type" value="Genomic_DNA"/>
</dbReference>
<protein>
    <submittedName>
        <fullName evidence="5">AraC family transcriptional regulator</fullName>
    </submittedName>
</protein>
<evidence type="ECO:0000259" key="4">
    <source>
        <dbReference type="PROSITE" id="PS01124"/>
    </source>
</evidence>
<dbReference type="SMART" id="SM00342">
    <property type="entry name" value="HTH_ARAC"/>
    <property type="match status" value="1"/>
</dbReference>
<dbReference type="InterPro" id="IPR009057">
    <property type="entry name" value="Homeodomain-like_sf"/>
</dbReference>
<evidence type="ECO:0000256" key="1">
    <source>
        <dbReference type="ARBA" id="ARBA00023015"/>
    </source>
</evidence>